<evidence type="ECO:0000256" key="3">
    <source>
        <dbReference type="ARBA" id="ARBA00022475"/>
    </source>
</evidence>
<dbReference type="GO" id="GO:0030288">
    <property type="term" value="C:outer membrane-bounded periplasmic space"/>
    <property type="evidence" value="ECO:0007669"/>
    <property type="project" value="TreeGrafter"/>
</dbReference>
<evidence type="ECO:0000256" key="11">
    <source>
        <dbReference type="ARBA" id="ARBA00022984"/>
    </source>
</evidence>
<evidence type="ECO:0000256" key="7">
    <source>
        <dbReference type="ARBA" id="ARBA00022679"/>
    </source>
</evidence>
<dbReference type="InterPro" id="IPR001460">
    <property type="entry name" value="PCN-bd_Tpept"/>
</dbReference>
<dbReference type="RefSeq" id="WP_120116312.1">
    <property type="nucleotide sequence ID" value="NZ_QYTW02000009.1"/>
</dbReference>
<name>A0A429X852_SIMTE</name>
<evidence type="ECO:0000256" key="1">
    <source>
        <dbReference type="ARBA" id="ARBA00007090"/>
    </source>
</evidence>
<dbReference type="NCBIfam" id="TIGR02074">
    <property type="entry name" value="PBP_1a_fam"/>
    <property type="match status" value="1"/>
</dbReference>
<keyword evidence="7" id="KW-0808">Transferase</keyword>
<dbReference type="EMBL" id="QYTW02000009">
    <property type="protein sequence ID" value="RST59562.1"/>
    <property type="molecule type" value="Genomic_DNA"/>
</dbReference>
<evidence type="ECO:0000256" key="16">
    <source>
        <dbReference type="ARBA" id="ARBA00034000"/>
    </source>
</evidence>
<evidence type="ECO:0000259" key="20">
    <source>
        <dbReference type="Pfam" id="PF00905"/>
    </source>
</evidence>
<proteinExistence type="inferred from homology"/>
<evidence type="ECO:0000259" key="21">
    <source>
        <dbReference type="Pfam" id="PF00912"/>
    </source>
</evidence>
<keyword evidence="13 19" id="KW-0472">Membrane</keyword>
<comment type="similarity">
    <text evidence="2">In the N-terminal section; belongs to the glycosyltransferase 51 family.</text>
</comment>
<organism evidence="22 23">
    <name type="scientific">Siminovitchia terrae</name>
    <name type="common">Bacillus terrae</name>
    <dbReference type="NCBI Taxonomy" id="1914933"/>
    <lineage>
        <taxon>Bacteria</taxon>
        <taxon>Bacillati</taxon>
        <taxon>Bacillota</taxon>
        <taxon>Bacilli</taxon>
        <taxon>Bacillales</taxon>
        <taxon>Bacillaceae</taxon>
        <taxon>Siminovitchia</taxon>
    </lineage>
</organism>
<keyword evidence="18" id="KW-0175">Coiled coil</keyword>
<evidence type="ECO:0000256" key="15">
    <source>
        <dbReference type="ARBA" id="ARBA00023316"/>
    </source>
</evidence>
<feature type="coiled-coil region" evidence="18">
    <location>
        <begin position="633"/>
        <end position="689"/>
    </location>
</feature>
<dbReference type="Proteomes" id="UP000287296">
    <property type="component" value="Unassembled WGS sequence"/>
</dbReference>
<evidence type="ECO:0000313" key="23">
    <source>
        <dbReference type="Proteomes" id="UP000287296"/>
    </source>
</evidence>
<keyword evidence="12 19" id="KW-1133">Transmembrane helix</keyword>
<evidence type="ECO:0000256" key="18">
    <source>
        <dbReference type="SAM" id="Coils"/>
    </source>
</evidence>
<dbReference type="AlphaFoldDB" id="A0A429X852"/>
<dbReference type="Pfam" id="PF00905">
    <property type="entry name" value="Transpeptidase"/>
    <property type="match status" value="1"/>
</dbReference>
<dbReference type="InterPro" id="IPR036950">
    <property type="entry name" value="PBP_transglycosylase"/>
</dbReference>
<keyword evidence="6" id="KW-0328">Glycosyltransferase</keyword>
<dbReference type="Gene3D" id="3.40.710.10">
    <property type="entry name" value="DD-peptidase/beta-lactamase superfamily"/>
    <property type="match status" value="1"/>
</dbReference>
<comment type="catalytic activity">
    <reaction evidence="17">
        <text>[GlcNAc-(1-&gt;4)-Mur2Ac(oyl-L-Ala-gamma-D-Glu-L-Lys-D-Ala-D-Ala)](n)-di-trans,octa-cis-undecaprenyl diphosphate + beta-D-GlcNAc-(1-&gt;4)-Mur2Ac(oyl-L-Ala-gamma-D-Glu-L-Lys-D-Ala-D-Ala)-di-trans,octa-cis-undecaprenyl diphosphate = [GlcNAc-(1-&gt;4)-Mur2Ac(oyl-L-Ala-gamma-D-Glu-L-Lys-D-Ala-D-Ala)](n+1)-di-trans,octa-cis-undecaprenyl diphosphate + di-trans,octa-cis-undecaprenyl diphosphate + H(+)</text>
        <dbReference type="Rhea" id="RHEA:23708"/>
        <dbReference type="Rhea" id="RHEA-COMP:9602"/>
        <dbReference type="Rhea" id="RHEA-COMP:9603"/>
        <dbReference type="ChEBI" id="CHEBI:15378"/>
        <dbReference type="ChEBI" id="CHEBI:58405"/>
        <dbReference type="ChEBI" id="CHEBI:60033"/>
        <dbReference type="ChEBI" id="CHEBI:78435"/>
        <dbReference type="EC" id="2.4.99.28"/>
    </reaction>
</comment>
<evidence type="ECO:0000256" key="4">
    <source>
        <dbReference type="ARBA" id="ARBA00022645"/>
    </source>
</evidence>
<sequence>MDLLHKIKDSIWKFWKKAHLNQILLLVISLVILIGLSYFAYLASAANVESLKKGLAQATVIYDKDGDEASKISANRMEGVPIAEVPQNLKDAVVAIEDHRFYKHRGFDVYGISRAFFKNLFAGRITAGGSTLTQQLTKNALLSPERTYKRKLEEIFLAVEIEKKFTKDEILEMYLNQAFFGSGGWGVQNASKKFFGKDVSQVTLSEAAMLAGIVNRPSALDPYKNYDASVERRNLVLKQMLNFEMISESEYQEAVNEKIVLEDKGEDPLKGKYPYYVDAVLNEAINQYGLTQEEILTRGYKIYTEMDQNVQAGLERVYANNSLFPVSPDGTLAQSGAIMLDPKTGGIRGLIGGRGEHSFRAYNRATQLKAQPGSVMKPIAVYTPALEEGYTAESMLKDEEGMTFGNYKPKNFNGQYAGEVQLYTAVEQSLNVPAVWLLNEMGLDKGIASTKEFGLPIQKEDENLSLALGGTTTGYSPQQMAEAYSVFANEGKREKSHIITKIVGPTENVEGEFKPKTKRVTSRKTAEKMTAILLNVVETGTGRNAKVPEYEIAGKTGSTQLPYPEIKDGTKDQWFVGYTPNLVGAVWLGYDLTDRNHYLRGSSSETVVPIFRSMMEQTLPHVEKSEFGTPSINERLEEERKKEEKSLKEQLKNFDDKMIDEAKKWKDKLENGKSSFKKLEEKLKETYRRFQNE</sequence>
<dbReference type="SUPFAM" id="SSF53955">
    <property type="entry name" value="Lysozyme-like"/>
    <property type="match status" value="1"/>
</dbReference>
<dbReference type="SUPFAM" id="SSF56601">
    <property type="entry name" value="beta-lactamase/transpeptidase-like"/>
    <property type="match status" value="1"/>
</dbReference>
<keyword evidence="15" id="KW-0961">Cell wall biogenesis/degradation</keyword>
<dbReference type="GO" id="GO:0008658">
    <property type="term" value="F:penicillin binding"/>
    <property type="evidence" value="ECO:0007669"/>
    <property type="project" value="InterPro"/>
</dbReference>
<dbReference type="InterPro" id="IPR050396">
    <property type="entry name" value="Glycosyltr_51/Transpeptidase"/>
</dbReference>
<keyword evidence="10" id="KW-0133">Cell shape</keyword>
<gene>
    <name evidence="22" type="ORF">D5F11_010660</name>
</gene>
<keyword evidence="5" id="KW-0645">Protease</keyword>
<dbReference type="OrthoDB" id="9766909at2"/>
<dbReference type="PANTHER" id="PTHR32282">
    <property type="entry name" value="BINDING PROTEIN TRANSPEPTIDASE, PUTATIVE-RELATED"/>
    <property type="match status" value="1"/>
</dbReference>
<comment type="catalytic activity">
    <reaction evidence="16">
        <text>Preferential cleavage: (Ac)2-L-Lys-D-Ala-|-D-Ala. Also transpeptidation of peptidyl-alanyl moieties that are N-acyl substituents of D-alanine.</text>
        <dbReference type="EC" id="3.4.16.4"/>
    </reaction>
</comment>
<evidence type="ECO:0000256" key="14">
    <source>
        <dbReference type="ARBA" id="ARBA00023268"/>
    </source>
</evidence>
<evidence type="ECO:0000256" key="13">
    <source>
        <dbReference type="ARBA" id="ARBA00023136"/>
    </source>
</evidence>
<evidence type="ECO:0000256" key="5">
    <source>
        <dbReference type="ARBA" id="ARBA00022670"/>
    </source>
</evidence>
<evidence type="ECO:0000256" key="12">
    <source>
        <dbReference type="ARBA" id="ARBA00022989"/>
    </source>
</evidence>
<evidence type="ECO:0000256" key="10">
    <source>
        <dbReference type="ARBA" id="ARBA00022960"/>
    </source>
</evidence>
<evidence type="ECO:0000256" key="6">
    <source>
        <dbReference type="ARBA" id="ARBA00022676"/>
    </source>
</evidence>
<keyword evidence="11" id="KW-0573">Peptidoglycan synthesis</keyword>
<evidence type="ECO:0000256" key="2">
    <source>
        <dbReference type="ARBA" id="ARBA00007739"/>
    </source>
</evidence>
<keyword evidence="14" id="KW-0511">Multifunctional enzyme</keyword>
<dbReference type="GO" id="GO:0008360">
    <property type="term" value="P:regulation of cell shape"/>
    <property type="evidence" value="ECO:0007669"/>
    <property type="project" value="UniProtKB-KW"/>
</dbReference>
<comment type="similarity">
    <text evidence="1">In the C-terminal section; belongs to the transpeptidase family.</text>
</comment>
<dbReference type="Pfam" id="PF00912">
    <property type="entry name" value="Transgly"/>
    <property type="match status" value="1"/>
</dbReference>
<evidence type="ECO:0000256" key="9">
    <source>
        <dbReference type="ARBA" id="ARBA00022801"/>
    </source>
</evidence>
<dbReference type="GO" id="GO:0006508">
    <property type="term" value="P:proteolysis"/>
    <property type="evidence" value="ECO:0007669"/>
    <property type="project" value="UniProtKB-KW"/>
</dbReference>
<feature type="domain" description="Glycosyl transferase family 51" evidence="21">
    <location>
        <begin position="68"/>
        <end position="240"/>
    </location>
</feature>
<keyword evidence="9" id="KW-0378">Hydrolase</keyword>
<evidence type="ECO:0000256" key="19">
    <source>
        <dbReference type="SAM" id="Phobius"/>
    </source>
</evidence>
<dbReference type="GO" id="GO:0071555">
    <property type="term" value="P:cell wall organization"/>
    <property type="evidence" value="ECO:0007669"/>
    <property type="project" value="UniProtKB-KW"/>
</dbReference>
<dbReference type="GO" id="GO:0008955">
    <property type="term" value="F:peptidoglycan glycosyltransferase activity"/>
    <property type="evidence" value="ECO:0007669"/>
    <property type="project" value="UniProtKB-EC"/>
</dbReference>
<evidence type="ECO:0000313" key="22">
    <source>
        <dbReference type="EMBL" id="RST59562.1"/>
    </source>
</evidence>
<dbReference type="GO" id="GO:0009252">
    <property type="term" value="P:peptidoglycan biosynthetic process"/>
    <property type="evidence" value="ECO:0007669"/>
    <property type="project" value="UniProtKB-KW"/>
</dbReference>
<dbReference type="Gene3D" id="6.20.370.110">
    <property type="match status" value="1"/>
</dbReference>
<dbReference type="GO" id="GO:0009002">
    <property type="term" value="F:serine-type D-Ala-D-Ala carboxypeptidase activity"/>
    <property type="evidence" value="ECO:0007669"/>
    <property type="project" value="UniProtKB-EC"/>
</dbReference>
<evidence type="ECO:0000256" key="17">
    <source>
        <dbReference type="ARBA" id="ARBA00049902"/>
    </source>
</evidence>
<dbReference type="FunFam" id="1.10.3810.10:FF:000001">
    <property type="entry name" value="Penicillin-binding protein 1A"/>
    <property type="match status" value="1"/>
</dbReference>
<reference evidence="22 23" key="1">
    <citation type="submission" date="2018-12" db="EMBL/GenBank/DDBJ databases">
        <authorList>
            <person name="Sun L."/>
            <person name="Chen Z."/>
        </authorList>
    </citation>
    <scope>NUCLEOTIDE SEQUENCE [LARGE SCALE GENOMIC DNA]</scope>
    <source>
        <strain evidence="22 23">LMG 29736</strain>
    </source>
</reference>
<dbReference type="InterPro" id="IPR001264">
    <property type="entry name" value="Glyco_trans_51"/>
</dbReference>
<dbReference type="InterPro" id="IPR012338">
    <property type="entry name" value="Beta-lactam/transpept-like"/>
</dbReference>
<dbReference type="Gene3D" id="1.10.3810.10">
    <property type="entry name" value="Biosynthetic peptidoglycan transglycosylase-like"/>
    <property type="match status" value="1"/>
</dbReference>
<feature type="domain" description="Penicillin-binding protein transpeptidase" evidence="20">
    <location>
        <begin position="337"/>
        <end position="616"/>
    </location>
</feature>
<keyword evidence="3" id="KW-1003">Cell membrane</keyword>
<keyword evidence="8 19" id="KW-0812">Transmembrane</keyword>
<comment type="caution">
    <text evidence="22">The sequence shown here is derived from an EMBL/GenBank/DDBJ whole genome shotgun (WGS) entry which is preliminary data.</text>
</comment>
<keyword evidence="4" id="KW-0121">Carboxypeptidase</keyword>
<accession>A0A429X852</accession>
<dbReference type="InterPro" id="IPR023346">
    <property type="entry name" value="Lysozyme-like_dom_sf"/>
</dbReference>
<feature type="transmembrane region" description="Helical" evidence="19">
    <location>
        <begin position="20"/>
        <end position="43"/>
    </location>
</feature>
<dbReference type="PANTHER" id="PTHR32282:SF32">
    <property type="entry name" value="PENICILLIN-BINDING PROTEIN 2A"/>
    <property type="match status" value="1"/>
</dbReference>
<evidence type="ECO:0000256" key="8">
    <source>
        <dbReference type="ARBA" id="ARBA00022692"/>
    </source>
</evidence>
<protein>
    <submittedName>
        <fullName evidence="22">PBP1A family penicillin-binding protein</fullName>
    </submittedName>
</protein>